<dbReference type="Proteomes" id="UP001274896">
    <property type="component" value="Unassembled WGS sequence"/>
</dbReference>
<dbReference type="PANTHER" id="PTHR45913">
    <property type="entry name" value="EPM2A-INTERACTING PROTEIN 1"/>
    <property type="match status" value="1"/>
</dbReference>
<dbReference type="AlphaFoldDB" id="A0AAE0UM24"/>
<sequence length="121" mass="13967">MEPSLHGVLDVAVKTVNFVKARAINSRLFTALCEEVGADYHTLLMHTDVRWLSRGRVLMRLFSLREELRDFLTDKRPDLAEFLDDDKWLAQLSYLSDIFGEMNKLNRAMQGANINIVVQLE</sequence>
<comment type="caution">
    <text evidence="1">The sequence shown here is derived from an EMBL/GenBank/DDBJ whole genome shotgun (WGS) entry which is preliminary data.</text>
</comment>
<evidence type="ECO:0000313" key="1">
    <source>
        <dbReference type="EMBL" id="KAK3512279.1"/>
    </source>
</evidence>
<dbReference type="PANTHER" id="PTHR45913:SF19">
    <property type="entry name" value="LOW QUALITY PROTEIN: ZINC FINGER BED DOMAIN-CONTAINING PROTEIN 5-LIKE"/>
    <property type="match status" value="1"/>
</dbReference>
<reference evidence="1" key="1">
    <citation type="submission" date="2023-06" db="EMBL/GenBank/DDBJ databases">
        <title>Male Hemibagrus guttatus genome.</title>
        <authorList>
            <person name="Bian C."/>
        </authorList>
    </citation>
    <scope>NUCLEOTIDE SEQUENCE</scope>
    <source>
        <strain evidence="1">Male_cb2023</strain>
        <tissue evidence="1">Muscle</tissue>
    </source>
</reference>
<evidence type="ECO:0000313" key="2">
    <source>
        <dbReference type="Proteomes" id="UP001274896"/>
    </source>
</evidence>
<name>A0AAE0UM24_9TELE</name>
<proteinExistence type="predicted"/>
<gene>
    <name evidence="1" type="ORF">QTP70_003183</name>
</gene>
<accession>A0AAE0UM24</accession>
<keyword evidence="2" id="KW-1185">Reference proteome</keyword>
<dbReference type="EMBL" id="JAUCMX010000023">
    <property type="protein sequence ID" value="KAK3512279.1"/>
    <property type="molecule type" value="Genomic_DNA"/>
</dbReference>
<protein>
    <recommendedName>
        <fullName evidence="3">Zinc finger BED domain-containing protein 5</fullName>
    </recommendedName>
</protein>
<organism evidence="1 2">
    <name type="scientific">Hemibagrus guttatus</name>
    <dbReference type="NCBI Taxonomy" id="175788"/>
    <lineage>
        <taxon>Eukaryota</taxon>
        <taxon>Metazoa</taxon>
        <taxon>Chordata</taxon>
        <taxon>Craniata</taxon>
        <taxon>Vertebrata</taxon>
        <taxon>Euteleostomi</taxon>
        <taxon>Actinopterygii</taxon>
        <taxon>Neopterygii</taxon>
        <taxon>Teleostei</taxon>
        <taxon>Ostariophysi</taxon>
        <taxon>Siluriformes</taxon>
        <taxon>Bagridae</taxon>
        <taxon>Hemibagrus</taxon>
    </lineage>
</organism>
<evidence type="ECO:0008006" key="3">
    <source>
        <dbReference type="Google" id="ProtNLM"/>
    </source>
</evidence>